<dbReference type="EMBL" id="LAZR01054710">
    <property type="protein sequence ID" value="KKK77952.1"/>
    <property type="molecule type" value="Genomic_DNA"/>
</dbReference>
<protein>
    <submittedName>
        <fullName evidence="1">Uncharacterized protein</fullName>
    </submittedName>
</protein>
<feature type="non-terminal residue" evidence="1">
    <location>
        <position position="46"/>
    </location>
</feature>
<comment type="caution">
    <text evidence="1">The sequence shown here is derived from an EMBL/GenBank/DDBJ whole genome shotgun (WGS) entry which is preliminary data.</text>
</comment>
<reference evidence="1" key="1">
    <citation type="journal article" date="2015" name="Nature">
        <title>Complex archaea that bridge the gap between prokaryotes and eukaryotes.</title>
        <authorList>
            <person name="Spang A."/>
            <person name="Saw J.H."/>
            <person name="Jorgensen S.L."/>
            <person name="Zaremba-Niedzwiedzka K."/>
            <person name="Martijn J."/>
            <person name="Lind A.E."/>
            <person name="van Eijk R."/>
            <person name="Schleper C."/>
            <person name="Guy L."/>
            <person name="Ettema T.J."/>
        </authorList>
    </citation>
    <scope>NUCLEOTIDE SEQUENCE</scope>
</reference>
<name>A0A0F8Y980_9ZZZZ</name>
<organism evidence="1">
    <name type="scientific">marine sediment metagenome</name>
    <dbReference type="NCBI Taxonomy" id="412755"/>
    <lineage>
        <taxon>unclassified sequences</taxon>
        <taxon>metagenomes</taxon>
        <taxon>ecological metagenomes</taxon>
    </lineage>
</organism>
<sequence length="46" mass="4955">MKRMTLSVAWALLLTNTAVWSMSADDVVRKTGVAGGLCSFPRLTQA</sequence>
<evidence type="ECO:0000313" key="1">
    <source>
        <dbReference type="EMBL" id="KKK77952.1"/>
    </source>
</evidence>
<accession>A0A0F8Y980</accession>
<proteinExistence type="predicted"/>
<gene>
    <name evidence="1" type="ORF">LCGC14_2848420</name>
</gene>
<dbReference type="AlphaFoldDB" id="A0A0F8Y980"/>